<sequence length="394" mass="44027">MHNPFVIEAENLCYAKAGESICGDAVLFSKVKEENRFVAVMSDGLGSGAKANVSATMTSTMALQFTLAGEPIERTAEFITKTLPEDSLRKVSYSTFSIIDINYRGEVNIMEYDNPSVLLLRDGDFIDLQKNEKTLTHIKTNRNKLYHYNFSLKKEDRIILVSDGITQCGMGSDEMHFGWQISGLKNYIKNTVSETPKISAKSLCQSIISRAVSIDNGSLKDDASCCVLYYRKPRKLLIVSGPPYHKHNDVTLANSIKQFKGHTIVCGGTTAKIVARELDTEVEIDLNHYQPGLPPQAQMKGVDLVTEGVITLAKVSEEMQHYESKADVPDGVSGKIIKMMLESDEIEFISGTRINNAHQDPNLPVELEIRRNVIKRITEILENKFYKKTSTTYL</sequence>
<dbReference type="Pfam" id="PF07228">
    <property type="entry name" value="SpoIIE"/>
    <property type="match status" value="1"/>
</dbReference>
<comment type="caution">
    <text evidence="3">The sequence shown here is derived from an EMBL/GenBank/DDBJ whole genome shotgun (WGS) entry which is preliminary data.</text>
</comment>
<dbReference type="InterPro" id="IPR036457">
    <property type="entry name" value="PPM-type-like_dom_sf"/>
</dbReference>
<dbReference type="SUPFAM" id="SSF81606">
    <property type="entry name" value="PP2C-like"/>
    <property type="match status" value="1"/>
</dbReference>
<dbReference type="InterPro" id="IPR001932">
    <property type="entry name" value="PPM-type_phosphatase-like_dom"/>
</dbReference>
<evidence type="ECO:0000313" key="4">
    <source>
        <dbReference type="Proteomes" id="UP001209229"/>
    </source>
</evidence>
<dbReference type="PANTHER" id="PTHR43156:SF2">
    <property type="entry name" value="STAGE II SPORULATION PROTEIN E"/>
    <property type="match status" value="1"/>
</dbReference>
<name>A0AAE3M664_9BACT</name>
<keyword evidence="4" id="KW-1185">Reference proteome</keyword>
<feature type="domain" description="PPM-type phosphatase" evidence="2">
    <location>
        <begin position="6"/>
        <end position="230"/>
    </location>
</feature>
<proteinExistence type="predicted"/>
<dbReference type="InterPro" id="IPR052016">
    <property type="entry name" value="Bact_Sigma-Reg"/>
</dbReference>
<evidence type="ECO:0000256" key="1">
    <source>
        <dbReference type="ARBA" id="ARBA00022801"/>
    </source>
</evidence>
<dbReference type="RefSeq" id="WP_301190910.1">
    <property type="nucleotide sequence ID" value="NZ_JAPDPJ010000028.1"/>
</dbReference>
<dbReference type="Gene3D" id="3.60.40.10">
    <property type="entry name" value="PPM-type phosphatase domain"/>
    <property type="match status" value="1"/>
</dbReference>
<protein>
    <submittedName>
        <fullName evidence="3">SpoIIE family protein phosphatase</fullName>
    </submittedName>
</protein>
<gene>
    <name evidence="3" type="ORF">OM075_12765</name>
</gene>
<evidence type="ECO:0000259" key="2">
    <source>
        <dbReference type="SMART" id="SM00331"/>
    </source>
</evidence>
<keyword evidence="1" id="KW-0378">Hydrolase</keyword>
<reference evidence="3" key="1">
    <citation type="submission" date="2022-10" db="EMBL/GenBank/DDBJ databases">
        <authorList>
            <person name="Yu W.X."/>
        </authorList>
    </citation>
    <scope>NUCLEOTIDE SEQUENCE</scope>
    <source>
        <strain evidence="3">AAT</strain>
    </source>
</reference>
<evidence type="ECO:0000313" key="3">
    <source>
        <dbReference type="EMBL" id="MCW3787345.1"/>
    </source>
</evidence>
<dbReference type="AlphaFoldDB" id="A0AAE3M664"/>
<dbReference type="PANTHER" id="PTHR43156">
    <property type="entry name" value="STAGE II SPORULATION PROTEIN E-RELATED"/>
    <property type="match status" value="1"/>
</dbReference>
<organism evidence="3 4">
    <name type="scientific">Plebeiibacterium sediminum</name>
    <dbReference type="NCBI Taxonomy" id="2992112"/>
    <lineage>
        <taxon>Bacteria</taxon>
        <taxon>Pseudomonadati</taxon>
        <taxon>Bacteroidota</taxon>
        <taxon>Bacteroidia</taxon>
        <taxon>Marinilabiliales</taxon>
        <taxon>Marinilabiliaceae</taxon>
        <taxon>Plebeiibacterium</taxon>
    </lineage>
</organism>
<accession>A0AAE3M664</accession>
<dbReference type="Proteomes" id="UP001209229">
    <property type="component" value="Unassembled WGS sequence"/>
</dbReference>
<dbReference type="EMBL" id="JAPDPJ010000028">
    <property type="protein sequence ID" value="MCW3787345.1"/>
    <property type="molecule type" value="Genomic_DNA"/>
</dbReference>
<dbReference type="SMART" id="SM00331">
    <property type="entry name" value="PP2C_SIG"/>
    <property type="match status" value="1"/>
</dbReference>
<dbReference type="GO" id="GO:0016791">
    <property type="term" value="F:phosphatase activity"/>
    <property type="evidence" value="ECO:0007669"/>
    <property type="project" value="TreeGrafter"/>
</dbReference>